<reference evidence="1" key="1">
    <citation type="submission" date="2021-05" db="EMBL/GenBank/DDBJ databases">
        <authorList>
            <person name="Scholz U."/>
            <person name="Mascher M."/>
            <person name="Fiebig A."/>
        </authorList>
    </citation>
    <scope>NUCLEOTIDE SEQUENCE [LARGE SCALE GENOMIC DNA]</scope>
</reference>
<sequence>MGRIVVMKLASAVLEWSLRKLRSATEYEVTVRLNLTDDMEEMIKNMEAMEPVLEDAEMQETRWPMMVRQAAYDIADLADELEDMRTSAAGMLQMTGMLPCLSIVPKNPLADRMKLMKARLQMLREEAHSDNYMTSDKIIQEVIYARRTTPDLDLVNVVGRVEEKESIIAVLSATASDTTQGPIILPIFGLGGIGKTTLAAMVFNDIQLEEYTFRAWVHVSPDFDLHKIGMSIISQVSEEDINNIGSNDIEYIANHLRKLLTGMKVLIVLDDLWEEDSVQLERLKCMLSIGKKIIVIVTSQSAAIVREIGSIKPYKLNPLSDEMCWTIIKRTSYYQYRFRKEEIEQIGRKLARKCLGVPLAAKEVELVLQYKDLHVWEEKLASTTILQSSADNGLVTSLILSCRGLPPNLKLCFAYSGIFKEGHNMVKQDLIHQWIALDFIEPSDIIPTSQIAEEYFSRLLDISFLQTTESSLNSGKDDKGAILYTMHNLVHSVAVSVIGEEFIAIDGRDELYNLFGYCRYAMVNLDLMPLMLSTRLPVQLRALHCVGCSEMELNDDSFSFARCLRVLSLSKSSMKKLPKSVCQLRHMGYLNLSGCSGLVTLPESLGDLINLLHMNLSGCSGLVKLPQSFGNLMNLLYLDFSGCCGLVKLPQSFGNLIKLSHIVLSGCYELVELGESFADLKKLVYLDMSFWSCFDEILLLWDLTNLQHLNLSRPSYFVGEKRYSLELLDISLGQLTNLRHLNLSMCLNPILYYKSEEDSLKYIESCISGLSSLEHLDLSHNIFLRELPKSVGDNLSKLHTLDVSGCVRLRIVHRWMGELDCLKLDYCRGLESYHFVVHVDTDHRSSNLAQLEDANYQELEISCLEKVKSTTEAQRIRLVEKQKLRKLKLCWTVGSQGSVEENALLGGLMPPQNLQCLELHGYNGETCLPSWWTWRVCSHLVNLVEVTMDDIPRCRRLPALGLLPNLQQVTLRKMASLTRVDASDLGGGSRAAFKRLSKVTIDDMEILEAFMFPGVDELVIRKCPELSFGPLPPRARRLVVSESDKVMTMSSLAGNSGAETHGDAEVPSTSSTPVSVLVVERCDAPQGDWNLLHLVPGLKILCISQCDSMTSLPKYLGNLSSLRELAIDGCSSIESLPPSIFKLPNLRALYISDCHPALKIWCEAEENKKRLAPLGLKYEHVALPSLATSLLCF</sequence>
<accession>A0ACD5YZH2</accession>
<name>A0ACD5YZH2_AVESA</name>
<dbReference type="Proteomes" id="UP001732700">
    <property type="component" value="Chromosome 6A"/>
</dbReference>
<evidence type="ECO:0000313" key="1">
    <source>
        <dbReference type="EnsemblPlants" id="AVESA.00010b.r2.6AG1069480.1.CDS"/>
    </source>
</evidence>
<proteinExistence type="predicted"/>
<organism evidence="1 2">
    <name type="scientific">Avena sativa</name>
    <name type="common">Oat</name>
    <dbReference type="NCBI Taxonomy" id="4498"/>
    <lineage>
        <taxon>Eukaryota</taxon>
        <taxon>Viridiplantae</taxon>
        <taxon>Streptophyta</taxon>
        <taxon>Embryophyta</taxon>
        <taxon>Tracheophyta</taxon>
        <taxon>Spermatophyta</taxon>
        <taxon>Magnoliopsida</taxon>
        <taxon>Liliopsida</taxon>
        <taxon>Poales</taxon>
        <taxon>Poaceae</taxon>
        <taxon>BOP clade</taxon>
        <taxon>Pooideae</taxon>
        <taxon>Poodae</taxon>
        <taxon>Poeae</taxon>
        <taxon>Poeae Chloroplast Group 1 (Aveneae type)</taxon>
        <taxon>Aveninae</taxon>
        <taxon>Avena</taxon>
    </lineage>
</organism>
<reference evidence="1" key="2">
    <citation type="submission" date="2025-09" db="UniProtKB">
        <authorList>
            <consortium name="EnsemblPlants"/>
        </authorList>
    </citation>
    <scope>IDENTIFICATION</scope>
</reference>
<evidence type="ECO:0000313" key="2">
    <source>
        <dbReference type="Proteomes" id="UP001732700"/>
    </source>
</evidence>
<protein>
    <submittedName>
        <fullName evidence="1">Uncharacterized protein</fullName>
    </submittedName>
</protein>
<keyword evidence="2" id="KW-1185">Reference proteome</keyword>
<dbReference type="EnsemblPlants" id="AVESA.00010b.r2.6AG1069480.1">
    <property type="protein sequence ID" value="AVESA.00010b.r2.6AG1069480.1.CDS"/>
    <property type="gene ID" value="AVESA.00010b.r2.6AG1069480"/>
</dbReference>